<dbReference type="AlphaFoldDB" id="A0AAJ6DC04"/>
<dbReference type="Proteomes" id="UP001224674">
    <property type="component" value="Chromosome"/>
</dbReference>
<sequence length="172" mass="19015">MTIAYRLRQMTAEDIPAVHALERELFPLDAWPASFFHDELAATTPPEQGGTRAYRVAVTTGEPTEQVVGYAGLMCVLPLADIQTIAVAESVRRQGIGTALMQWMLDESQQCGATDLLLEVRADNPGAQQLYQQLGFEHISTRPHYYPPGVDALVMRKILPNTPTHDDPKARS</sequence>
<keyword evidence="2 4" id="KW-0012">Acyltransferase</keyword>
<evidence type="ECO:0000313" key="5">
    <source>
        <dbReference type="Proteomes" id="UP001224674"/>
    </source>
</evidence>
<keyword evidence="4" id="KW-0689">Ribosomal protein</keyword>
<dbReference type="Gene3D" id="3.40.630.30">
    <property type="match status" value="1"/>
</dbReference>
<dbReference type="EC" id="2.3.1.266" evidence="4"/>
<reference evidence="4 5" key="1">
    <citation type="submission" date="2023-03" db="EMBL/GenBank/DDBJ databases">
        <title>Complete genome sequences of several Auritidibacter ignavus strains isolated from ear infections.</title>
        <authorList>
            <person name="Baehr T."/>
            <person name="Baumhoegger A.M."/>
        </authorList>
    </citation>
    <scope>NUCLEOTIDE SEQUENCE [LARGE SCALE GENOMIC DNA]</scope>
    <source>
        <strain evidence="4 5">BABAE-6</strain>
    </source>
</reference>
<evidence type="ECO:0000256" key="1">
    <source>
        <dbReference type="ARBA" id="ARBA00022679"/>
    </source>
</evidence>
<gene>
    <name evidence="4" type="primary">rimI</name>
    <name evidence="4" type="ORF">QDX21_12895</name>
</gene>
<dbReference type="InterPro" id="IPR000182">
    <property type="entry name" value="GNAT_dom"/>
</dbReference>
<keyword evidence="1 4" id="KW-0808">Transferase</keyword>
<dbReference type="PANTHER" id="PTHR43877">
    <property type="entry name" value="AMINOALKYLPHOSPHONATE N-ACETYLTRANSFERASE-RELATED-RELATED"/>
    <property type="match status" value="1"/>
</dbReference>
<feature type="domain" description="N-acetyltransferase" evidence="3">
    <location>
        <begin position="5"/>
        <end position="160"/>
    </location>
</feature>
<keyword evidence="4" id="KW-0687">Ribonucleoprotein</keyword>
<organism evidence="4 5">
    <name type="scientific">Auritidibacter ignavus</name>
    <dbReference type="NCBI Taxonomy" id="678932"/>
    <lineage>
        <taxon>Bacteria</taxon>
        <taxon>Bacillati</taxon>
        <taxon>Actinomycetota</taxon>
        <taxon>Actinomycetes</taxon>
        <taxon>Micrococcales</taxon>
        <taxon>Micrococcaceae</taxon>
        <taxon>Auritidibacter</taxon>
    </lineage>
</organism>
<dbReference type="GO" id="GO:0008999">
    <property type="term" value="F:protein-N-terminal-alanine acetyltransferase activity"/>
    <property type="evidence" value="ECO:0007669"/>
    <property type="project" value="UniProtKB-EC"/>
</dbReference>
<dbReference type="NCBIfam" id="TIGR01575">
    <property type="entry name" value="rimI"/>
    <property type="match status" value="1"/>
</dbReference>
<dbReference type="EMBL" id="CP122566">
    <property type="protein sequence ID" value="WGH93165.1"/>
    <property type="molecule type" value="Genomic_DNA"/>
</dbReference>
<protein>
    <submittedName>
        <fullName evidence="4">Ribosomal protein S18-alanine N-acetyltransferase</fullName>
        <ecNumber evidence="4">2.3.1.266</ecNumber>
    </submittedName>
</protein>
<dbReference type="CDD" id="cd04301">
    <property type="entry name" value="NAT_SF"/>
    <property type="match status" value="1"/>
</dbReference>
<accession>A0AAJ6DC04</accession>
<name>A0AAJ6DC04_9MICC</name>
<dbReference type="InterPro" id="IPR050832">
    <property type="entry name" value="Bact_Acetyltransf"/>
</dbReference>
<dbReference type="InterPro" id="IPR016181">
    <property type="entry name" value="Acyl_CoA_acyltransferase"/>
</dbReference>
<dbReference type="SUPFAM" id="SSF55729">
    <property type="entry name" value="Acyl-CoA N-acyltransferases (Nat)"/>
    <property type="match status" value="1"/>
</dbReference>
<proteinExistence type="predicted"/>
<dbReference type="PROSITE" id="PS51186">
    <property type="entry name" value="GNAT"/>
    <property type="match status" value="1"/>
</dbReference>
<keyword evidence="5" id="KW-1185">Reference proteome</keyword>
<dbReference type="InterPro" id="IPR006464">
    <property type="entry name" value="AcTrfase_RimI/Ard1"/>
</dbReference>
<evidence type="ECO:0000313" key="4">
    <source>
        <dbReference type="EMBL" id="WGH93165.1"/>
    </source>
</evidence>
<dbReference type="GO" id="GO:0005840">
    <property type="term" value="C:ribosome"/>
    <property type="evidence" value="ECO:0007669"/>
    <property type="project" value="UniProtKB-KW"/>
</dbReference>
<dbReference type="RefSeq" id="WP_110123057.1">
    <property type="nucleotide sequence ID" value="NZ_CP122566.1"/>
</dbReference>
<evidence type="ECO:0000259" key="3">
    <source>
        <dbReference type="PROSITE" id="PS51186"/>
    </source>
</evidence>
<dbReference type="Pfam" id="PF00583">
    <property type="entry name" value="Acetyltransf_1"/>
    <property type="match status" value="1"/>
</dbReference>
<evidence type="ECO:0000256" key="2">
    <source>
        <dbReference type="ARBA" id="ARBA00023315"/>
    </source>
</evidence>